<feature type="compositionally biased region" description="Low complexity" evidence="1">
    <location>
        <begin position="187"/>
        <end position="200"/>
    </location>
</feature>
<feature type="compositionally biased region" description="Polar residues" evidence="1">
    <location>
        <begin position="142"/>
        <end position="151"/>
    </location>
</feature>
<dbReference type="KEGG" id="mnt:21388930"/>
<accession>W9SGX6</accession>
<reference evidence="3" key="1">
    <citation type="submission" date="2013-01" db="EMBL/GenBank/DDBJ databases">
        <title>Draft Genome Sequence of a Mulberry Tree, Morus notabilis C.K. Schneid.</title>
        <authorList>
            <person name="He N."/>
            <person name="Zhao S."/>
        </authorList>
    </citation>
    <scope>NUCLEOTIDE SEQUENCE</scope>
</reference>
<dbReference type="PANTHER" id="PTHR34280">
    <property type="entry name" value="OS01G0920100 PROTEIN"/>
    <property type="match status" value="1"/>
</dbReference>
<evidence type="ECO:0000256" key="1">
    <source>
        <dbReference type="SAM" id="MobiDB-lite"/>
    </source>
</evidence>
<feature type="compositionally biased region" description="Low complexity" evidence="1">
    <location>
        <begin position="160"/>
        <end position="176"/>
    </location>
</feature>
<organism evidence="2 3">
    <name type="scientific">Morus notabilis</name>
    <dbReference type="NCBI Taxonomy" id="981085"/>
    <lineage>
        <taxon>Eukaryota</taxon>
        <taxon>Viridiplantae</taxon>
        <taxon>Streptophyta</taxon>
        <taxon>Embryophyta</taxon>
        <taxon>Tracheophyta</taxon>
        <taxon>Spermatophyta</taxon>
        <taxon>Magnoliopsida</taxon>
        <taxon>eudicotyledons</taxon>
        <taxon>Gunneridae</taxon>
        <taxon>Pentapetalae</taxon>
        <taxon>rosids</taxon>
        <taxon>fabids</taxon>
        <taxon>Rosales</taxon>
        <taxon>Moraceae</taxon>
        <taxon>Moreae</taxon>
        <taxon>Morus</taxon>
    </lineage>
</organism>
<dbReference type="PANTHER" id="PTHR34280:SF15">
    <property type="entry name" value="TRANSCRIPTION FACTOR"/>
    <property type="match status" value="1"/>
</dbReference>
<dbReference type="AlphaFoldDB" id="W9SGX6"/>
<evidence type="ECO:0000313" key="2">
    <source>
        <dbReference type="EMBL" id="EXC06143.1"/>
    </source>
</evidence>
<sequence>MGNCIQTQRGTNTALEPKRLSHDNGTETVVINIPIQESSISSQRQISEISVIKPPTSSFPEPSSKEEVFYDSIVSIESDFEDFYSANGDTTPSSDDTTIHISREGETFQAENTISIDNTTDSQRGPSSNKLLIEYLDHESFNSDGNQMSSQKADHEADPSISNLSSNSSNKGSNMSIVNLVRRGKRSQNNTSSNSESISNARRPAKSCLSNLVQSLSFSQKKKAISTA</sequence>
<feature type="compositionally biased region" description="Polar residues" evidence="1">
    <location>
        <begin position="109"/>
        <end position="127"/>
    </location>
</feature>
<name>W9SGX6_9ROSA</name>
<evidence type="ECO:0000313" key="3">
    <source>
        <dbReference type="Proteomes" id="UP000030645"/>
    </source>
</evidence>
<protein>
    <submittedName>
        <fullName evidence="2">Uncharacterized protein</fullName>
    </submittedName>
</protein>
<feature type="region of interest" description="Disordered" evidence="1">
    <location>
        <begin position="106"/>
        <end position="127"/>
    </location>
</feature>
<keyword evidence="3" id="KW-1185">Reference proteome</keyword>
<feature type="region of interest" description="Disordered" evidence="1">
    <location>
        <begin position="141"/>
        <end position="206"/>
    </location>
</feature>
<dbReference type="InterPro" id="IPR038947">
    <property type="entry name" value="At3g27210-like"/>
</dbReference>
<dbReference type="OrthoDB" id="1925325at2759"/>
<dbReference type="EMBL" id="KE345553">
    <property type="protein sequence ID" value="EXC06143.1"/>
    <property type="molecule type" value="Genomic_DNA"/>
</dbReference>
<proteinExistence type="predicted"/>
<gene>
    <name evidence="2" type="ORF">L484_005464</name>
</gene>
<dbReference type="Proteomes" id="UP000030645">
    <property type="component" value="Unassembled WGS sequence"/>
</dbReference>